<dbReference type="GO" id="GO:0005524">
    <property type="term" value="F:ATP binding"/>
    <property type="evidence" value="ECO:0007669"/>
    <property type="project" value="InterPro"/>
</dbReference>
<dbReference type="PROSITE" id="PS50160">
    <property type="entry name" value="DNA_LIGASE_A3"/>
    <property type="match status" value="1"/>
</dbReference>
<dbReference type="AlphaFoldDB" id="A0A978V101"/>
<keyword evidence="1" id="KW-0812">Transmembrane</keyword>
<dbReference type="GO" id="GO:0006310">
    <property type="term" value="P:DNA recombination"/>
    <property type="evidence" value="ECO:0007669"/>
    <property type="project" value="InterPro"/>
</dbReference>
<accession>A0A978V101</accession>
<organism evidence="3 4">
    <name type="scientific">Ziziphus jujuba var. spinosa</name>
    <dbReference type="NCBI Taxonomy" id="714518"/>
    <lineage>
        <taxon>Eukaryota</taxon>
        <taxon>Viridiplantae</taxon>
        <taxon>Streptophyta</taxon>
        <taxon>Embryophyta</taxon>
        <taxon>Tracheophyta</taxon>
        <taxon>Spermatophyta</taxon>
        <taxon>Magnoliopsida</taxon>
        <taxon>eudicotyledons</taxon>
        <taxon>Gunneridae</taxon>
        <taxon>Pentapetalae</taxon>
        <taxon>rosids</taxon>
        <taxon>fabids</taxon>
        <taxon>Rosales</taxon>
        <taxon>Rhamnaceae</taxon>
        <taxon>Paliureae</taxon>
        <taxon>Ziziphus</taxon>
    </lineage>
</organism>
<reference evidence="3" key="1">
    <citation type="journal article" date="2021" name="Front. Plant Sci.">
        <title>Chromosome-Scale Genome Assembly for Chinese Sour Jujube and Insights Into Its Genome Evolution and Domestication Signature.</title>
        <authorList>
            <person name="Shen L.-Y."/>
            <person name="Luo H."/>
            <person name="Wang X.-L."/>
            <person name="Wang X.-M."/>
            <person name="Qiu X.-J."/>
            <person name="Liu H."/>
            <person name="Zhou S.-S."/>
            <person name="Jia K.-H."/>
            <person name="Nie S."/>
            <person name="Bao Y.-T."/>
            <person name="Zhang R.-G."/>
            <person name="Yun Q.-Z."/>
            <person name="Chai Y.-H."/>
            <person name="Lu J.-Y."/>
            <person name="Li Y."/>
            <person name="Zhao S.-W."/>
            <person name="Mao J.-F."/>
            <person name="Jia S.-G."/>
            <person name="Mao Y.-M."/>
        </authorList>
    </citation>
    <scope>NUCLEOTIDE SEQUENCE</scope>
    <source>
        <strain evidence="3">AT0</strain>
        <tissue evidence="3">Leaf</tissue>
    </source>
</reference>
<dbReference type="Gene3D" id="3.30.1490.70">
    <property type="match status" value="1"/>
</dbReference>
<evidence type="ECO:0000313" key="3">
    <source>
        <dbReference type="EMBL" id="KAH7520917.1"/>
    </source>
</evidence>
<sequence>MDKANLKKKVAQLDDMKSLLKLGDADFAKRLEQSEKLLSRVNGELSQYHKPTSSHPHDKIAGHGLETNFRDLANRSLFWKVQQEESPMPAKRRDQTYEFILRIATLTSAPQSDVDCVGDGISDADCVEVLFTNDENHRRIYLIVIYNCEALIIKTLNKDATYEPSKPSLNWLELTRALSCKARSSQLYDNVFHQLLTFPLSLLFLPPKHGCFVSRILAFMKIDIWASLIPYSTKAPEFLEEALGVARVVATMIGLSIILLLGVLDWDDLLKLDITWDTLAWFVVLEWAWPGN</sequence>
<evidence type="ECO:0000259" key="2">
    <source>
        <dbReference type="PROSITE" id="PS50160"/>
    </source>
</evidence>
<dbReference type="Proteomes" id="UP000813462">
    <property type="component" value="Unassembled WGS sequence"/>
</dbReference>
<evidence type="ECO:0000256" key="1">
    <source>
        <dbReference type="SAM" id="Phobius"/>
    </source>
</evidence>
<evidence type="ECO:0000313" key="4">
    <source>
        <dbReference type="Proteomes" id="UP000813462"/>
    </source>
</evidence>
<keyword evidence="1" id="KW-0472">Membrane</keyword>
<gene>
    <name evidence="3" type="ORF">FEM48_Zijuj08G0196500</name>
</gene>
<comment type="caution">
    <text evidence="3">The sequence shown here is derived from an EMBL/GenBank/DDBJ whole genome shotgun (WGS) entry which is preliminary data.</text>
</comment>
<keyword evidence="1" id="KW-1133">Transmembrane helix</keyword>
<dbReference type="GO" id="GO:0006281">
    <property type="term" value="P:DNA repair"/>
    <property type="evidence" value="ECO:0007669"/>
    <property type="project" value="InterPro"/>
</dbReference>
<protein>
    <recommendedName>
        <fullName evidence="2">ATP-dependent DNA ligase family profile domain-containing protein</fullName>
    </recommendedName>
</protein>
<proteinExistence type="predicted"/>
<dbReference type="EMBL" id="JAEACU010000008">
    <property type="protein sequence ID" value="KAH7520917.1"/>
    <property type="molecule type" value="Genomic_DNA"/>
</dbReference>
<name>A0A978V101_ZIZJJ</name>
<dbReference type="GO" id="GO:0003910">
    <property type="term" value="F:DNA ligase (ATP) activity"/>
    <property type="evidence" value="ECO:0007669"/>
    <property type="project" value="InterPro"/>
</dbReference>
<dbReference type="InterPro" id="IPR012310">
    <property type="entry name" value="DNA_ligase_ATP-dep_cent"/>
</dbReference>
<feature type="transmembrane region" description="Helical" evidence="1">
    <location>
        <begin position="244"/>
        <end position="264"/>
    </location>
</feature>
<feature type="domain" description="ATP-dependent DNA ligase family profile" evidence="2">
    <location>
        <begin position="147"/>
        <end position="176"/>
    </location>
</feature>